<evidence type="ECO:0000313" key="3">
    <source>
        <dbReference type="Proteomes" id="UP001602013"/>
    </source>
</evidence>
<protein>
    <submittedName>
        <fullName evidence="2">Uncharacterized protein</fullName>
    </submittedName>
</protein>
<keyword evidence="3" id="KW-1185">Reference proteome</keyword>
<sequence>MSNKLTRLAATSLAAVTLATAGSALAAPAEAAVTGSGTSSTSVALASTWIKYGDYSSEAKCKAKGEELRKKGTYLSYFCEYTGFFTLMVLTR</sequence>
<organism evidence="2 3">
    <name type="scientific">Microtetraspora malaysiensis</name>
    <dbReference type="NCBI Taxonomy" id="161358"/>
    <lineage>
        <taxon>Bacteria</taxon>
        <taxon>Bacillati</taxon>
        <taxon>Actinomycetota</taxon>
        <taxon>Actinomycetes</taxon>
        <taxon>Streptosporangiales</taxon>
        <taxon>Streptosporangiaceae</taxon>
        <taxon>Microtetraspora</taxon>
    </lineage>
</organism>
<gene>
    <name evidence="2" type="ORF">ACFYXI_32175</name>
</gene>
<evidence type="ECO:0000256" key="1">
    <source>
        <dbReference type="SAM" id="SignalP"/>
    </source>
</evidence>
<keyword evidence="1" id="KW-0732">Signal</keyword>
<dbReference type="Proteomes" id="UP001602013">
    <property type="component" value="Unassembled WGS sequence"/>
</dbReference>
<proteinExistence type="predicted"/>
<evidence type="ECO:0000313" key="2">
    <source>
        <dbReference type="EMBL" id="MFF3670255.1"/>
    </source>
</evidence>
<comment type="caution">
    <text evidence="2">The sequence shown here is derived from an EMBL/GenBank/DDBJ whole genome shotgun (WGS) entry which is preliminary data.</text>
</comment>
<dbReference type="RefSeq" id="WP_067141165.1">
    <property type="nucleotide sequence ID" value="NZ_BBYJ01000031.1"/>
</dbReference>
<accession>A0ABW6SZ02</accession>
<reference evidence="2 3" key="1">
    <citation type="submission" date="2024-10" db="EMBL/GenBank/DDBJ databases">
        <title>The Natural Products Discovery Center: Release of the First 8490 Sequenced Strains for Exploring Actinobacteria Biosynthetic Diversity.</title>
        <authorList>
            <person name="Kalkreuter E."/>
            <person name="Kautsar S.A."/>
            <person name="Yang D."/>
            <person name="Bader C.D."/>
            <person name="Teijaro C.N."/>
            <person name="Fluegel L."/>
            <person name="Davis C.M."/>
            <person name="Simpson J.R."/>
            <person name="Lauterbach L."/>
            <person name="Steele A.D."/>
            <person name="Gui C."/>
            <person name="Meng S."/>
            <person name="Li G."/>
            <person name="Viehrig K."/>
            <person name="Ye F."/>
            <person name="Su P."/>
            <person name="Kiefer A.F."/>
            <person name="Nichols A."/>
            <person name="Cepeda A.J."/>
            <person name="Yan W."/>
            <person name="Fan B."/>
            <person name="Jiang Y."/>
            <person name="Adhikari A."/>
            <person name="Zheng C.-J."/>
            <person name="Schuster L."/>
            <person name="Cowan T.M."/>
            <person name="Smanski M.J."/>
            <person name="Chevrette M.G."/>
            <person name="De Carvalho L.P.S."/>
            <person name="Shen B."/>
        </authorList>
    </citation>
    <scope>NUCLEOTIDE SEQUENCE [LARGE SCALE GENOMIC DNA]</scope>
    <source>
        <strain evidence="2 3">NPDC002173</strain>
    </source>
</reference>
<name>A0ABW6SZ02_9ACTN</name>
<feature type="signal peptide" evidence="1">
    <location>
        <begin position="1"/>
        <end position="26"/>
    </location>
</feature>
<feature type="chain" id="PRO_5047306423" evidence="1">
    <location>
        <begin position="27"/>
        <end position="92"/>
    </location>
</feature>
<dbReference type="EMBL" id="JBIASD010000029">
    <property type="protein sequence ID" value="MFF3670255.1"/>
    <property type="molecule type" value="Genomic_DNA"/>
</dbReference>